<accession>A0A8W8I7W1</accession>
<dbReference type="Gene3D" id="3.30.870.10">
    <property type="entry name" value="Endonuclease Chain A"/>
    <property type="match status" value="2"/>
</dbReference>
<reference evidence="4" key="1">
    <citation type="submission" date="2022-08" db="UniProtKB">
        <authorList>
            <consortium name="EnsemblMetazoa"/>
        </authorList>
    </citation>
    <scope>IDENTIFICATION</scope>
    <source>
        <strain evidence="4">05x7-T-G4-1.051#20</strain>
    </source>
</reference>
<dbReference type="InterPro" id="IPR032803">
    <property type="entry name" value="PLDc_3"/>
</dbReference>
<dbReference type="CDD" id="cd09106">
    <property type="entry name" value="PLDc_vPLD3_4_5_like_1"/>
    <property type="match status" value="1"/>
</dbReference>
<evidence type="ECO:0000313" key="4">
    <source>
        <dbReference type="EnsemblMetazoa" id="G12809.1:cds"/>
    </source>
</evidence>
<dbReference type="PANTHER" id="PTHR10185:SF17">
    <property type="entry name" value="GM01519P-RELATED"/>
    <property type="match status" value="1"/>
</dbReference>
<evidence type="ECO:0000256" key="1">
    <source>
        <dbReference type="ARBA" id="ARBA00008664"/>
    </source>
</evidence>
<keyword evidence="2" id="KW-1133">Transmembrane helix</keyword>
<dbReference type="InterPro" id="IPR050874">
    <property type="entry name" value="Diverse_PLD-related"/>
</dbReference>
<evidence type="ECO:0000256" key="2">
    <source>
        <dbReference type="SAM" id="Phobius"/>
    </source>
</evidence>
<dbReference type="EnsemblMetazoa" id="G12809.3">
    <property type="protein sequence ID" value="G12809.3:cds"/>
    <property type="gene ID" value="G12809"/>
</dbReference>
<name>A0A8W8I7W1_MAGGI</name>
<organism evidence="4 5">
    <name type="scientific">Magallana gigas</name>
    <name type="common">Pacific oyster</name>
    <name type="synonym">Crassostrea gigas</name>
    <dbReference type="NCBI Taxonomy" id="29159"/>
    <lineage>
        <taxon>Eukaryota</taxon>
        <taxon>Metazoa</taxon>
        <taxon>Spiralia</taxon>
        <taxon>Lophotrochozoa</taxon>
        <taxon>Mollusca</taxon>
        <taxon>Bivalvia</taxon>
        <taxon>Autobranchia</taxon>
        <taxon>Pteriomorphia</taxon>
        <taxon>Ostreida</taxon>
        <taxon>Ostreoidea</taxon>
        <taxon>Ostreidae</taxon>
        <taxon>Magallana</taxon>
    </lineage>
</organism>
<feature type="transmembrane region" description="Helical" evidence="2">
    <location>
        <begin position="29"/>
        <end position="51"/>
    </location>
</feature>
<feature type="domain" description="PLD phosphodiesterase" evidence="3">
    <location>
        <begin position="411"/>
        <end position="437"/>
    </location>
</feature>
<sequence length="494" mass="55963">MDSNIQYNMPLDPDLVFGKKKKSVGLRNVFFGILFASTIGVAVGLVVYYFVGYQHSNSDDTPKPAHAAPVCQDQCVLSLVESIPVGLTYKAGSPSHPSTFSGLMNLMEAATKSIEIASFYWTLNGSDIAFHDNSSWEGETVLETLAKAGHDRKIPIKIAQNEPNGVNANTDYLAKYAGAQVRTLNFKKWFGSGILHTKMWLIDRQHFYVGSANLDWRSLTQVKELGAVVYNCSCLAKDMGKIFDVYWMLGAPNATIPQNWPPNLSTGINDNTSMVIKFNDSQATTYLSSSPPELCPEGRTIDVDAIVNVIDSAEKFVYVAVMDYFPTTQFPKSGEHRRYWPVIDDALRRAAFDRRVNVSLLISYWNHTWEDMPKYLKSLAEMRFNGYPKININVNIFEVPAFTEDQKKIPFARVNHNKYMVTDKTAFIGTSNWSADYFIDTGGIGLIVNQNKTQADVRQQVEDIFLRDWNSNYSTNIWDFHFKRHYKNDYHSEL</sequence>
<dbReference type="OMA" id="WTHFIPN"/>
<dbReference type="SUPFAM" id="SSF56024">
    <property type="entry name" value="Phospholipase D/nuclease"/>
    <property type="match status" value="2"/>
</dbReference>
<keyword evidence="2" id="KW-0812">Transmembrane</keyword>
<dbReference type="Proteomes" id="UP000005408">
    <property type="component" value="Unassembled WGS sequence"/>
</dbReference>
<evidence type="ECO:0000313" key="5">
    <source>
        <dbReference type="Proteomes" id="UP000005408"/>
    </source>
</evidence>
<proteinExistence type="inferred from homology"/>
<dbReference type="PANTHER" id="PTHR10185">
    <property type="entry name" value="PHOSPHOLIPASE D - RELATED"/>
    <property type="match status" value="1"/>
</dbReference>
<comment type="similarity">
    <text evidence="1">Belongs to the phospholipase D family.</text>
</comment>
<evidence type="ECO:0000259" key="3">
    <source>
        <dbReference type="PROSITE" id="PS50035"/>
    </source>
</evidence>
<dbReference type="PROSITE" id="PS50035">
    <property type="entry name" value="PLD"/>
    <property type="match status" value="2"/>
</dbReference>
<dbReference type="GO" id="GO:0003824">
    <property type="term" value="F:catalytic activity"/>
    <property type="evidence" value="ECO:0007669"/>
    <property type="project" value="InterPro"/>
</dbReference>
<feature type="domain" description="PLD phosphodiesterase" evidence="3">
    <location>
        <begin position="191"/>
        <end position="218"/>
    </location>
</feature>
<keyword evidence="5" id="KW-1185">Reference proteome</keyword>
<keyword evidence="2" id="KW-0472">Membrane</keyword>
<dbReference type="InterPro" id="IPR001736">
    <property type="entry name" value="PLipase_D/transphosphatidylase"/>
</dbReference>
<dbReference type="SMART" id="SM00155">
    <property type="entry name" value="PLDc"/>
    <property type="match status" value="2"/>
</dbReference>
<protein>
    <recommendedName>
        <fullName evidence="3">PLD phosphodiesterase domain-containing protein</fullName>
    </recommendedName>
</protein>
<dbReference type="AlphaFoldDB" id="A0A8W8I7W1"/>
<dbReference type="Pfam" id="PF13918">
    <property type="entry name" value="PLDc_3"/>
    <property type="match status" value="1"/>
</dbReference>
<dbReference type="OrthoDB" id="1923775at2759"/>
<dbReference type="EnsemblMetazoa" id="G12809.1">
    <property type="protein sequence ID" value="G12809.1:cds"/>
    <property type="gene ID" value="G12809"/>
</dbReference>